<reference evidence="1" key="1">
    <citation type="submission" date="2022-01" db="EMBL/GenBank/DDBJ databases">
        <authorList>
            <person name="King R."/>
        </authorList>
    </citation>
    <scope>NUCLEOTIDE SEQUENCE</scope>
</reference>
<dbReference type="EMBL" id="OU892283">
    <property type="protein sequence ID" value="CAG9771693.1"/>
    <property type="molecule type" value="Genomic_DNA"/>
</dbReference>
<keyword evidence="2" id="KW-1185">Reference proteome</keyword>
<gene>
    <name evidence="1" type="ORF">CEUTPL_LOCUS12123</name>
</gene>
<evidence type="ECO:0000313" key="2">
    <source>
        <dbReference type="Proteomes" id="UP001152799"/>
    </source>
</evidence>
<proteinExistence type="predicted"/>
<organism evidence="1 2">
    <name type="scientific">Ceutorhynchus assimilis</name>
    <name type="common">cabbage seed weevil</name>
    <dbReference type="NCBI Taxonomy" id="467358"/>
    <lineage>
        <taxon>Eukaryota</taxon>
        <taxon>Metazoa</taxon>
        <taxon>Ecdysozoa</taxon>
        <taxon>Arthropoda</taxon>
        <taxon>Hexapoda</taxon>
        <taxon>Insecta</taxon>
        <taxon>Pterygota</taxon>
        <taxon>Neoptera</taxon>
        <taxon>Endopterygota</taxon>
        <taxon>Coleoptera</taxon>
        <taxon>Polyphaga</taxon>
        <taxon>Cucujiformia</taxon>
        <taxon>Curculionidae</taxon>
        <taxon>Ceutorhynchinae</taxon>
        <taxon>Ceutorhynchus</taxon>
    </lineage>
</organism>
<accession>A0A9N9QIC2</accession>
<protein>
    <submittedName>
        <fullName evidence="1">Uncharacterized protein</fullName>
    </submittedName>
</protein>
<dbReference type="AlphaFoldDB" id="A0A9N9QIC2"/>
<evidence type="ECO:0000313" key="1">
    <source>
        <dbReference type="EMBL" id="CAG9771693.1"/>
    </source>
</evidence>
<name>A0A9N9QIC2_9CUCU</name>
<dbReference type="OrthoDB" id="6768121at2759"/>
<dbReference type="Proteomes" id="UP001152799">
    <property type="component" value="Chromosome 7"/>
</dbReference>
<sequence>MDCEPYSRKQFLRKLVDYFGQRICITEITGERTILNFRDNIDSILFNSWYTRKLENSEADERLRVVQKAAEIIKEDIRAAIYDCSVYPPADNPQFYAIFLKV</sequence>